<feature type="region of interest" description="Disordered" evidence="1">
    <location>
        <begin position="1"/>
        <end position="114"/>
    </location>
</feature>
<name>A0AAI9ZSE8_9PEZI</name>
<dbReference type="GeneID" id="85472716"/>
<feature type="compositionally biased region" description="Basic residues" evidence="1">
    <location>
        <begin position="1"/>
        <end position="10"/>
    </location>
</feature>
<comment type="caution">
    <text evidence="2">The sequence shown here is derived from an EMBL/GenBank/DDBJ whole genome shotgun (WGS) entry which is preliminary data.</text>
</comment>
<proteinExistence type="predicted"/>
<sequence length="171" mass="18768">MTVPHPRRKGGHDPVHRDPVRSATADSLQGIPHIPPRAFTQSLSGISRRLIHPTARAASSYTPRGMRHEATEKRQPDVPPVSSSPHRHPRSRPVRVTPRPNRGADVSPRSTERDVPVWANLEGLVSPKCKATPTHVPLPPHPESWGLAHVLPVSKNLGRTATPWPRKATTA</sequence>
<keyword evidence="3" id="KW-1185">Reference proteome</keyword>
<evidence type="ECO:0000313" key="2">
    <source>
        <dbReference type="EMBL" id="KAK1636975.1"/>
    </source>
</evidence>
<reference evidence="2" key="1">
    <citation type="submission" date="2021-06" db="EMBL/GenBank/DDBJ databases">
        <title>Comparative genomics, transcriptomics and evolutionary studies reveal genomic signatures of adaptation to plant cell wall in hemibiotrophic fungi.</title>
        <authorList>
            <consortium name="DOE Joint Genome Institute"/>
            <person name="Baroncelli R."/>
            <person name="Diaz J.F."/>
            <person name="Benocci T."/>
            <person name="Peng M."/>
            <person name="Battaglia E."/>
            <person name="Haridas S."/>
            <person name="Andreopoulos W."/>
            <person name="Labutti K."/>
            <person name="Pangilinan J."/>
            <person name="Floch G.L."/>
            <person name="Makela M.R."/>
            <person name="Henrissat B."/>
            <person name="Grigoriev I.V."/>
            <person name="Crouch J.A."/>
            <person name="De Vries R.P."/>
            <person name="Sukno S.A."/>
            <person name="Thon M.R."/>
        </authorList>
    </citation>
    <scope>NUCLEOTIDE SEQUENCE</scope>
    <source>
        <strain evidence="2">CBS 102054</strain>
    </source>
</reference>
<gene>
    <name evidence="2" type="ORF">BDP81DRAFT_393689</name>
</gene>
<evidence type="ECO:0000256" key="1">
    <source>
        <dbReference type="SAM" id="MobiDB-lite"/>
    </source>
</evidence>
<feature type="compositionally biased region" description="Basic and acidic residues" evidence="1">
    <location>
        <begin position="66"/>
        <end position="76"/>
    </location>
</feature>
<dbReference type="Proteomes" id="UP001243989">
    <property type="component" value="Unassembled WGS sequence"/>
</dbReference>
<accession>A0AAI9ZSE8</accession>
<evidence type="ECO:0000313" key="3">
    <source>
        <dbReference type="Proteomes" id="UP001243989"/>
    </source>
</evidence>
<feature type="compositionally biased region" description="Basic and acidic residues" evidence="1">
    <location>
        <begin position="11"/>
        <end position="20"/>
    </location>
</feature>
<organism evidence="2 3">
    <name type="scientific">Colletotrichum phormii</name>
    <dbReference type="NCBI Taxonomy" id="359342"/>
    <lineage>
        <taxon>Eukaryota</taxon>
        <taxon>Fungi</taxon>
        <taxon>Dikarya</taxon>
        <taxon>Ascomycota</taxon>
        <taxon>Pezizomycotina</taxon>
        <taxon>Sordariomycetes</taxon>
        <taxon>Hypocreomycetidae</taxon>
        <taxon>Glomerellales</taxon>
        <taxon>Glomerellaceae</taxon>
        <taxon>Colletotrichum</taxon>
        <taxon>Colletotrichum acutatum species complex</taxon>
    </lineage>
</organism>
<protein>
    <submittedName>
        <fullName evidence="2">Uncharacterized protein</fullName>
    </submittedName>
</protein>
<dbReference type="EMBL" id="JAHMHQ010000009">
    <property type="protein sequence ID" value="KAK1636975.1"/>
    <property type="molecule type" value="Genomic_DNA"/>
</dbReference>
<dbReference type="RefSeq" id="XP_060445582.1">
    <property type="nucleotide sequence ID" value="XM_060587854.1"/>
</dbReference>
<dbReference type="AlphaFoldDB" id="A0AAI9ZSE8"/>